<dbReference type="InterPro" id="IPR025893">
    <property type="entry name" value="Tocopherol_cyclase"/>
</dbReference>
<dbReference type="PANTHER" id="PTHR35309:SF4">
    <property type="entry name" value="TOCOPHEROL CYCLASE"/>
    <property type="match status" value="1"/>
</dbReference>
<organism evidence="1 2">
    <name type="scientific">Pleomassaria siparia CBS 279.74</name>
    <dbReference type="NCBI Taxonomy" id="1314801"/>
    <lineage>
        <taxon>Eukaryota</taxon>
        <taxon>Fungi</taxon>
        <taxon>Dikarya</taxon>
        <taxon>Ascomycota</taxon>
        <taxon>Pezizomycotina</taxon>
        <taxon>Dothideomycetes</taxon>
        <taxon>Pleosporomycetidae</taxon>
        <taxon>Pleosporales</taxon>
        <taxon>Pleomassariaceae</taxon>
        <taxon>Pleomassaria</taxon>
    </lineage>
</organism>
<dbReference type="AlphaFoldDB" id="A0A6G1K2L5"/>
<dbReference type="PANTHER" id="PTHR35309">
    <property type="match status" value="1"/>
</dbReference>
<name>A0A6G1K2L5_9PLEO</name>
<dbReference type="Proteomes" id="UP000799428">
    <property type="component" value="Unassembled WGS sequence"/>
</dbReference>
<dbReference type="GO" id="GO:0009976">
    <property type="term" value="F:tocopherol cyclase activity"/>
    <property type="evidence" value="ECO:0007669"/>
    <property type="project" value="InterPro"/>
</dbReference>
<reference evidence="1" key="1">
    <citation type="journal article" date="2020" name="Stud. Mycol.">
        <title>101 Dothideomycetes genomes: a test case for predicting lifestyles and emergence of pathogens.</title>
        <authorList>
            <person name="Haridas S."/>
            <person name="Albert R."/>
            <person name="Binder M."/>
            <person name="Bloem J."/>
            <person name="Labutti K."/>
            <person name="Salamov A."/>
            <person name="Andreopoulos B."/>
            <person name="Baker S."/>
            <person name="Barry K."/>
            <person name="Bills G."/>
            <person name="Bluhm B."/>
            <person name="Cannon C."/>
            <person name="Castanera R."/>
            <person name="Culley D."/>
            <person name="Daum C."/>
            <person name="Ezra D."/>
            <person name="Gonzalez J."/>
            <person name="Henrissat B."/>
            <person name="Kuo A."/>
            <person name="Liang C."/>
            <person name="Lipzen A."/>
            <person name="Lutzoni F."/>
            <person name="Magnuson J."/>
            <person name="Mondo S."/>
            <person name="Nolan M."/>
            <person name="Ohm R."/>
            <person name="Pangilinan J."/>
            <person name="Park H.-J."/>
            <person name="Ramirez L."/>
            <person name="Alfaro M."/>
            <person name="Sun H."/>
            <person name="Tritt A."/>
            <person name="Yoshinaga Y."/>
            <person name="Zwiers L.-H."/>
            <person name="Turgeon B."/>
            <person name="Goodwin S."/>
            <person name="Spatafora J."/>
            <person name="Crous P."/>
            <person name="Grigoriev I."/>
        </authorList>
    </citation>
    <scope>NUCLEOTIDE SEQUENCE</scope>
    <source>
        <strain evidence="1">CBS 279.74</strain>
    </source>
</reference>
<evidence type="ECO:0000313" key="1">
    <source>
        <dbReference type="EMBL" id="KAF2706627.1"/>
    </source>
</evidence>
<keyword evidence="2" id="KW-1185">Reference proteome</keyword>
<dbReference type="EMBL" id="MU005775">
    <property type="protein sequence ID" value="KAF2706627.1"/>
    <property type="molecule type" value="Genomic_DNA"/>
</dbReference>
<accession>A0A6G1K2L5</accession>
<gene>
    <name evidence="1" type="ORF">K504DRAFT_385695</name>
</gene>
<proteinExistence type="predicted"/>
<evidence type="ECO:0000313" key="2">
    <source>
        <dbReference type="Proteomes" id="UP000799428"/>
    </source>
</evidence>
<dbReference type="OrthoDB" id="5421239at2759"/>
<protein>
    <submittedName>
        <fullName evidence="1">Uncharacterized protein</fullName>
    </submittedName>
</protein>
<sequence>MEHFAPHLTSVFEGYYSKFDLPSGGHIALIISTVPKATTNPPHMVSFTYYPASGTPIFQREHWVSDIKRITTGPDHAFELRVPGLGSMTCDADSTTTYDLSCPEWTLQGMTVGRAPWSASKCTPEGWLVHLPLPLHWHVHTLASSCAFLLRIPNIDLPSADGKGCATVHQEKNWAHSFPAAHVWIQARDRDRGICLAGGKILGMTAYVLGYRSRDLNIDFLPPFALSIPIPFFFNLSLSPFMGVKIDWETRTFEICMSGLWRRLVLRAKAPKENGWFGLGCPFEEGHRRNFCTESFLAAVEVEIWERGWWGSWREVRRERFEGASLEFGGEYFPETGVKRD</sequence>